<proteinExistence type="predicted"/>
<dbReference type="PROSITE" id="PS50878">
    <property type="entry name" value="RT_POL"/>
    <property type="match status" value="1"/>
</dbReference>
<evidence type="ECO:0000313" key="2">
    <source>
        <dbReference type="Proteomes" id="UP001652660"/>
    </source>
</evidence>
<evidence type="ECO:0000313" key="3">
    <source>
        <dbReference type="RefSeq" id="XP_071906193.1"/>
    </source>
</evidence>
<organism evidence="2 3">
    <name type="scientific">Coffea arabica</name>
    <name type="common">Arabian coffee</name>
    <dbReference type="NCBI Taxonomy" id="13443"/>
    <lineage>
        <taxon>Eukaryota</taxon>
        <taxon>Viridiplantae</taxon>
        <taxon>Streptophyta</taxon>
        <taxon>Embryophyta</taxon>
        <taxon>Tracheophyta</taxon>
        <taxon>Spermatophyta</taxon>
        <taxon>Magnoliopsida</taxon>
        <taxon>eudicotyledons</taxon>
        <taxon>Gunneridae</taxon>
        <taxon>Pentapetalae</taxon>
        <taxon>asterids</taxon>
        <taxon>lamiids</taxon>
        <taxon>Gentianales</taxon>
        <taxon>Rubiaceae</taxon>
        <taxon>Ixoroideae</taxon>
        <taxon>Gardenieae complex</taxon>
        <taxon>Bertiereae - Coffeeae clade</taxon>
        <taxon>Coffeeae</taxon>
        <taxon>Coffea</taxon>
    </lineage>
</organism>
<dbReference type="RefSeq" id="XP_071906193.1">
    <property type="nucleotide sequence ID" value="XM_072050092.1"/>
</dbReference>
<dbReference type="Proteomes" id="UP001652660">
    <property type="component" value="Chromosome 5c"/>
</dbReference>
<feature type="domain" description="Reverse transcriptase" evidence="1">
    <location>
        <begin position="1"/>
        <end position="126"/>
    </location>
</feature>
<gene>
    <name evidence="3" type="primary">LOC140007352</name>
</gene>
<dbReference type="GeneID" id="140007352"/>
<dbReference type="InterPro" id="IPR000477">
    <property type="entry name" value="RT_dom"/>
</dbReference>
<name>A0ABM4UFX2_COFAR</name>
<dbReference type="InterPro" id="IPR052343">
    <property type="entry name" value="Retrotransposon-Effector_Assoc"/>
</dbReference>
<evidence type="ECO:0000259" key="1">
    <source>
        <dbReference type="PROSITE" id="PS50878"/>
    </source>
</evidence>
<dbReference type="PANTHER" id="PTHR46890">
    <property type="entry name" value="NON-LTR RETROLELEMENT REVERSE TRANSCRIPTASE-LIKE PROTEIN-RELATED"/>
    <property type="match status" value="1"/>
</dbReference>
<dbReference type="InterPro" id="IPR043502">
    <property type="entry name" value="DNA/RNA_pol_sf"/>
</dbReference>
<dbReference type="SUPFAM" id="SSF56672">
    <property type="entry name" value="DNA/RNA polymerases"/>
    <property type="match status" value="1"/>
</dbReference>
<dbReference type="Pfam" id="PF00078">
    <property type="entry name" value="RVT_1"/>
    <property type="match status" value="1"/>
</dbReference>
<reference evidence="3" key="1">
    <citation type="submission" date="2025-08" db="UniProtKB">
        <authorList>
            <consortium name="RefSeq"/>
        </authorList>
    </citation>
    <scope>IDENTIFICATION</scope>
    <source>
        <tissue evidence="3">Leaves</tissue>
    </source>
</reference>
<protein>
    <submittedName>
        <fullName evidence="3">Uncharacterized mitochondrial protein AtMg01250-like</fullName>
    </submittedName>
</protein>
<dbReference type="PANTHER" id="PTHR46890:SF48">
    <property type="entry name" value="RNA-DIRECTED DNA POLYMERASE"/>
    <property type="match status" value="1"/>
</dbReference>
<sequence>MSKAYDRVEWRFLKAVMQKMGFNDKWRNWIMECISTASYSFIVNGEVKEYVIPQRGIRQGDPLSPYLFLLCSEGFSNLLQKAATEQKVVGMKISSQGPRLTHLFFADDSLIFCKANSHDRVSKPVQ</sequence>
<accession>A0ABM4UFX2</accession>
<keyword evidence="2" id="KW-1185">Reference proteome</keyword>